<dbReference type="InterPro" id="IPR055687">
    <property type="entry name" value="DUF7263"/>
</dbReference>
<evidence type="ECO:0000313" key="2">
    <source>
        <dbReference type="Proteomes" id="UP001596408"/>
    </source>
</evidence>
<dbReference type="Pfam" id="PF23924">
    <property type="entry name" value="DUF7263"/>
    <property type="match status" value="1"/>
</dbReference>
<keyword evidence="2" id="KW-1185">Reference proteome</keyword>
<organism evidence="1 2">
    <name type="scientific">Halopelagius fulvigenes</name>
    <dbReference type="NCBI Taxonomy" id="1198324"/>
    <lineage>
        <taxon>Archaea</taxon>
        <taxon>Methanobacteriati</taxon>
        <taxon>Methanobacteriota</taxon>
        <taxon>Stenosarchaea group</taxon>
        <taxon>Halobacteria</taxon>
        <taxon>Halobacteriales</taxon>
        <taxon>Haloferacaceae</taxon>
    </lineage>
</organism>
<reference evidence="1 2" key="1">
    <citation type="journal article" date="2019" name="Int. J. Syst. Evol. Microbiol.">
        <title>The Global Catalogue of Microorganisms (GCM) 10K type strain sequencing project: providing services to taxonomists for standard genome sequencing and annotation.</title>
        <authorList>
            <consortium name="The Broad Institute Genomics Platform"/>
            <consortium name="The Broad Institute Genome Sequencing Center for Infectious Disease"/>
            <person name="Wu L."/>
            <person name="Ma J."/>
        </authorList>
    </citation>
    <scope>NUCLEOTIDE SEQUENCE [LARGE SCALE GENOMIC DNA]</scope>
    <source>
        <strain evidence="1 2">YIM 94188</strain>
    </source>
</reference>
<sequence length="231" mass="24113">MNAAGLRAADARGQANLLALAAALVLLTAATVGSVALADRALGGADRDPGARHAAEAASARLVAADANHTRRANVVNRMAVRTLDAADIDRLAPPVRGRAVRVRLGNETLLERGDPDGPTVRRLVRVEGGERRSESLNFAERTVVSLPDRVRRVRLDVSAGGNTTVVTVRANDRVVLHDRSGLAGEYVVSVPPVTPPRLSFTVEGGRDGGATVEWTATNASAETLEVTVGA</sequence>
<comment type="caution">
    <text evidence="1">The sequence shown here is derived from an EMBL/GenBank/DDBJ whole genome shotgun (WGS) entry which is preliminary data.</text>
</comment>
<dbReference type="RefSeq" id="WP_379698284.1">
    <property type="nucleotide sequence ID" value="NZ_JBHSXH010000015.1"/>
</dbReference>
<gene>
    <name evidence="1" type="ORF">ACFQEV_16235</name>
</gene>
<dbReference type="AlphaFoldDB" id="A0ABD5U0Z5"/>
<dbReference type="EMBL" id="JBHSXH010000015">
    <property type="protein sequence ID" value="MFC6826531.1"/>
    <property type="molecule type" value="Genomic_DNA"/>
</dbReference>
<evidence type="ECO:0000313" key="1">
    <source>
        <dbReference type="EMBL" id="MFC6826531.1"/>
    </source>
</evidence>
<accession>A0ABD5U0Z5</accession>
<dbReference type="Proteomes" id="UP001596408">
    <property type="component" value="Unassembled WGS sequence"/>
</dbReference>
<protein>
    <submittedName>
        <fullName evidence="1">Uncharacterized protein</fullName>
    </submittedName>
</protein>
<proteinExistence type="predicted"/>
<name>A0ABD5U0Z5_9EURY</name>